<feature type="compositionally biased region" description="Low complexity" evidence="1">
    <location>
        <begin position="68"/>
        <end position="86"/>
    </location>
</feature>
<dbReference type="EMBL" id="CAVNYO010000478">
    <property type="protein sequence ID" value="CAK5284032.1"/>
    <property type="molecule type" value="Genomic_DNA"/>
</dbReference>
<dbReference type="AlphaFoldDB" id="A0AAD2HY73"/>
<sequence length="224" mass="23973">MSAILIASLPKCPCSAWVIPAFATASSLVMHSRFVLARTPDPPKIQSFPSWMKYLLALCRARRRRSEFPLPSSSSSASMTSKNSGSCANRARNAAVPSGIAMTTTPVSQPVDWSAAVSATLNTSATMPVRASKSGLTVHSLPSPGRLPSPSYCRLMMSAATLDVPLMCFTATMLWPNMPSCHRMCAAVNLPPAMTSRIARQSVSTITGEPYITSSNWSKPNFMA</sequence>
<protein>
    <submittedName>
        <fullName evidence="2">Uncharacterized protein</fullName>
    </submittedName>
</protein>
<accession>A0AAD2HY73</accession>
<dbReference type="Proteomes" id="UP001295794">
    <property type="component" value="Unassembled WGS sequence"/>
</dbReference>
<reference evidence="2" key="1">
    <citation type="submission" date="2023-11" db="EMBL/GenBank/DDBJ databases">
        <authorList>
            <person name="De Vega J J."/>
            <person name="De Vega J J."/>
        </authorList>
    </citation>
    <scope>NUCLEOTIDE SEQUENCE</scope>
</reference>
<proteinExistence type="predicted"/>
<gene>
    <name evidence="2" type="ORF">MYCIT1_LOCUS37004</name>
</gene>
<evidence type="ECO:0000313" key="2">
    <source>
        <dbReference type="EMBL" id="CAK5284032.1"/>
    </source>
</evidence>
<organism evidence="2 3">
    <name type="scientific">Mycena citricolor</name>
    <dbReference type="NCBI Taxonomy" id="2018698"/>
    <lineage>
        <taxon>Eukaryota</taxon>
        <taxon>Fungi</taxon>
        <taxon>Dikarya</taxon>
        <taxon>Basidiomycota</taxon>
        <taxon>Agaricomycotina</taxon>
        <taxon>Agaricomycetes</taxon>
        <taxon>Agaricomycetidae</taxon>
        <taxon>Agaricales</taxon>
        <taxon>Marasmiineae</taxon>
        <taxon>Mycenaceae</taxon>
        <taxon>Mycena</taxon>
    </lineage>
</organism>
<feature type="region of interest" description="Disordered" evidence="1">
    <location>
        <begin position="68"/>
        <end position="89"/>
    </location>
</feature>
<comment type="caution">
    <text evidence="2">The sequence shown here is derived from an EMBL/GenBank/DDBJ whole genome shotgun (WGS) entry which is preliminary data.</text>
</comment>
<name>A0AAD2HY73_9AGAR</name>
<feature type="non-terminal residue" evidence="2">
    <location>
        <position position="224"/>
    </location>
</feature>
<keyword evidence="3" id="KW-1185">Reference proteome</keyword>
<evidence type="ECO:0000313" key="3">
    <source>
        <dbReference type="Proteomes" id="UP001295794"/>
    </source>
</evidence>
<evidence type="ECO:0000256" key="1">
    <source>
        <dbReference type="SAM" id="MobiDB-lite"/>
    </source>
</evidence>